<dbReference type="FunFam" id="3.10.10.10:FF:000007">
    <property type="entry name" value="Retrovirus-related Pol polyprotein from transposon 17.6-like Protein"/>
    <property type="match status" value="1"/>
</dbReference>
<feature type="coiled-coil region" evidence="9">
    <location>
        <begin position="598"/>
        <end position="632"/>
    </location>
</feature>
<dbReference type="InterPro" id="IPR043128">
    <property type="entry name" value="Rev_trsase/Diguanyl_cyclase"/>
</dbReference>
<evidence type="ECO:0000256" key="7">
    <source>
        <dbReference type="ARBA" id="ARBA00022801"/>
    </source>
</evidence>
<evidence type="ECO:0000259" key="11">
    <source>
        <dbReference type="PROSITE" id="PS50878"/>
    </source>
</evidence>
<protein>
    <recommendedName>
        <fullName evidence="1">RNA-directed DNA polymerase</fullName>
        <ecNumber evidence="1">2.7.7.49</ecNumber>
    </recommendedName>
</protein>
<dbReference type="Pfam" id="PF00078">
    <property type="entry name" value="RVT_1"/>
    <property type="match status" value="1"/>
</dbReference>
<dbReference type="InterPro" id="IPR043502">
    <property type="entry name" value="DNA/RNA_pol_sf"/>
</dbReference>
<gene>
    <name evidence="12" type="primary">POL_81</name>
    <name evidence="12" type="ORF">AVEN_83696_1</name>
</gene>
<feature type="compositionally biased region" description="Basic and acidic residues" evidence="10">
    <location>
        <begin position="1"/>
        <end position="16"/>
    </location>
</feature>
<dbReference type="FunFam" id="3.10.10.10:FF:000002">
    <property type="entry name" value="Retrovirus-related Pol polyprotein from transposon 17.6-like protein"/>
    <property type="match status" value="1"/>
</dbReference>
<dbReference type="EC" id="2.7.7.49" evidence="1"/>
<evidence type="ECO:0000256" key="4">
    <source>
        <dbReference type="ARBA" id="ARBA00022695"/>
    </source>
</evidence>
<dbReference type="InterPro" id="IPR001969">
    <property type="entry name" value="Aspartic_peptidase_AS"/>
</dbReference>
<dbReference type="EMBL" id="BGPR01007587">
    <property type="protein sequence ID" value="GBN28035.1"/>
    <property type="molecule type" value="Genomic_DNA"/>
</dbReference>
<dbReference type="PROSITE" id="PS00141">
    <property type="entry name" value="ASP_PROTEASE"/>
    <property type="match status" value="1"/>
</dbReference>
<sequence length="954" mass="108133">MKAGQEEMKTGQEEMRVAQAGLEQKMEAGQEEMRSGQERMEKGQEEMKGLIDEVKGEVQRKIDEVEEKVQMKVEDVKTEVKGKIEEVEHKIQGKINEIERRLSELEDRPFSFSASREFMHPRPSIKSLTFDGQTSWTVFKTQFNVVSSTNGWTDFVKASQLVASLRGSAAEVLQGIPADKLTDLTTIEKALESRFGDSHLTQFYRTELKTRRQKPGESLQELAADVERLMSLASAECPLDVRESLAAQYFVDAIKDEDTQHSTRLMDAKDLKSSLAYSMKYEAARSVSKTSRHVRSIETEDHISRCCWKEEHSSMKLERDLLEVQQEGARAEGVPGDCFEPGKLTHGSLAGRRLPSLNRAPEEGPRVSSLSGKKNGLYLEGSICGIQCLMLVDTGANVTLLRTDLAQKLKEQLIYTAPNISLKTATGEKTEIRGKLDASIECGSRKFHHRIYVADITDPCILGLDFLQKFNFTVDLEKNEIRTRGEEIPLFSASVQHSKSCSVLVKKRTIIPARSECLIQGIPEVPGQFRYAVTDFHNQVPQKGVLVAATLVDLEREAIPVRVLNLNNTPKILDKGAVIATCEPVVGIVARPQEFSEAQHLSSILESLEMLNEKQRREVRKLLKEFQNLFSTCDADVGHCNMTQHRINTGDHPPIKQYPRRLPLSRKEEADHLVEDMVDNGIIEESSGPWASPIVLVKKKDGSTRFCVDYRKLNEITKKDSYPLPRIDDTLDALNGSPWFTTLDLKSGYWQVEIRPEDREKTAFTTGQGLWQFKVMPFGLCNAPATFERLMETVLRGLTSEACLVYLDDIIIVGRTFEEHLSNLRKVFQRLQKANLKLSPKKCRFFQKEVTYLGHVISAEGVKTDPGKIKAVVDWPRPETVHDVRSFLGLCTYYRRFVKNFSTIARPLHKLTEAKSNFNWTEECEKSFNTLKQGHSMSNQPKKIRFDTHDLRFS</sequence>
<keyword evidence="5" id="KW-0540">Nuclease</keyword>
<dbReference type="Gene3D" id="3.10.10.10">
    <property type="entry name" value="HIV Type 1 Reverse Transcriptase, subunit A, domain 1"/>
    <property type="match status" value="1"/>
</dbReference>
<dbReference type="Pfam" id="PF03539">
    <property type="entry name" value="Spuma_A9PTase"/>
    <property type="match status" value="1"/>
</dbReference>
<feature type="region of interest" description="Disordered" evidence="10">
    <location>
        <begin position="1"/>
        <end position="44"/>
    </location>
</feature>
<dbReference type="InterPro" id="IPR001641">
    <property type="entry name" value="Spumavirus_A9"/>
</dbReference>
<keyword evidence="8" id="KW-0695">RNA-directed DNA polymerase</keyword>
<evidence type="ECO:0000256" key="6">
    <source>
        <dbReference type="ARBA" id="ARBA00022759"/>
    </source>
</evidence>
<keyword evidence="7" id="KW-0378">Hydrolase</keyword>
<dbReference type="GO" id="GO:0003964">
    <property type="term" value="F:RNA-directed DNA polymerase activity"/>
    <property type="evidence" value="ECO:0007669"/>
    <property type="project" value="UniProtKB-KW"/>
</dbReference>
<keyword evidence="3" id="KW-0808">Transferase</keyword>
<dbReference type="OrthoDB" id="6427353at2759"/>
<dbReference type="SUPFAM" id="SSF56672">
    <property type="entry name" value="DNA/RNA polymerases"/>
    <property type="match status" value="1"/>
</dbReference>
<dbReference type="Gene3D" id="1.20.120.20">
    <property type="entry name" value="Apolipoprotein"/>
    <property type="match status" value="1"/>
</dbReference>
<reference evidence="12 13" key="1">
    <citation type="journal article" date="2019" name="Sci. Rep.">
        <title>Orb-weaving spider Araneus ventricosus genome elucidates the spidroin gene catalogue.</title>
        <authorList>
            <person name="Kono N."/>
            <person name="Nakamura H."/>
            <person name="Ohtoshi R."/>
            <person name="Moran D.A.P."/>
            <person name="Shinohara A."/>
            <person name="Yoshida Y."/>
            <person name="Fujiwara M."/>
            <person name="Mori M."/>
            <person name="Tomita M."/>
            <person name="Arakawa K."/>
        </authorList>
    </citation>
    <scope>NUCLEOTIDE SEQUENCE [LARGE SCALE GENOMIC DNA]</scope>
</reference>
<keyword evidence="4" id="KW-0548">Nucleotidyltransferase</keyword>
<feature type="domain" description="Reverse transcriptase" evidence="11">
    <location>
        <begin position="678"/>
        <end position="857"/>
    </location>
</feature>
<dbReference type="Pfam" id="PF13975">
    <property type="entry name" value="gag-asp_proteas"/>
    <property type="match status" value="1"/>
</dbReference>
<name>A0A4Y2MLJ6_ARAVE</name>
<keyword evidence="13" id="KW-1185">Reference proteome</keyword>
<keyword evidence="6" id="KW-0255">Endonuclease</keyword>
<dbReference type="CDD" id="cd00303">
    <property type="entry name" value="retropepsin_like"/>
    <property type="match status" value="1"/>
</dbReference>
<dbReference type="GO" id="GO:0004519">
    <property type="term" value="F:endonuclease activity"/>
    <property type="evidence" value="ECO:0007669"/>
    <property type="project" value="UniProtKB-KW"/>
</dbReference>
<dbReference type="PANTHER" id="PTHR37984">
    <property type="entry name" value="PROTEIN CBG26694"/>
    <property type="match status" value="1"/>
</dbReference>
<keyword evidence="2" id="KW-0645">Protease</keyword>
<dbReference type="Proteomes" id="UP000499080">
    <property type="component" value="Unassembled WGS sequence"/>
</dbReference>
<dbReference type="InterPro" id="IPR021109">
    <property type="entry name" value="Peptidase_aspartic_dom_sf"/>
</dbReference>
<dbReference type="AlphaFoldDB" id="A0A4Y2MLJ6"/>
<dbReference type="Gene3D" id="3.30.70.270">
    <property type="match status" value="2"/>
</dbReference>
<dbReference type="FunFam" id="3.30.70.270:FF:000020">
    <property type="entry name" value="Transposon Tf2-6 polyprotein-like Protein"/>
    <property type="match status" value="1"/>
</dbReference>
<dbReference type="SUPFAM" id="SSF50630">
    <property type="entry name" value="Acid proteases"/>
    <property type="match status" value="1"/>
</dbReference>
<proteinExistence type="predicted"/>
<evidence type="ECO:0000313" key="13">
    <source>
        <dbReference type="Proteomes" id="UP000499080"/>
    </source>
</evidence>
<evidence type="ECO:0000256" key="10">
    <source>
        <dbReference type="SAM" id="MobiDB-lite"/>
    </source>
</evidence>
<comment type="caution">
    <text evidence="12">The sequence shown here is derived from an EMBL/GenBank/DDBJ whole genome shotgun (WGS) entry which is preliminary data.</text>
</comment>
<evidence type="ECO:0000313" key="12">
    <source>
        <dbReference type="EMBL" id="GBN28035.1"/>
    </source>
</evidence>
<evidence type="ECO:0000256" key="9">
    <source>
        <dbReference type="SAM" id="Coils"/>
    </source>
</evidence>
<organism evidence="12 13">
    <name type="scientific">Araneus ventricosus</name>
    <name type="common">Orbweaver spider</name>
    <name type="synonym">Epeira ventricosa</name>
    <dbReference type="NCBI Taxonomy" id="182803"/>
    <lineage>
        <taxon>Eukaryota</taxon>
        <taxon>Metazoa</taxon>
        <taxon>Ecdysozoa</taxon>
        <taxon>Arthropoda</taxon>
        <taxon>Chelicerata</taxon>
        <taxon>Arachnida</taxon>
        <taxon>Araneae</taxon>
        <taxon>Araneomorphae</taxon>
        <taxon>Entelegynae</taxon>
        <taxon>Araneoidea</taxon>
        <taxon>Araneidae</taxon>
        <taxon>Araneus</taxon>
    </lineage>
</organism>
<dbReference type="GO" id="GO:0006508">
    <property type="term" value="P:proteolysis"/>
    <property type="evidence" value="ECO:0007669"/>
    <property type="project" value="UniProtKB-KW"/>
</dbReference>
<keyword evidence="9" id="KW-0175">Coiled coil</keyword>
<dbReference type="PROSITE" id="PS50878">
    <property type="entry name" value="RT_POL"/>
    <property type="match status" value="1"/>
</dbReference>
<evidence type="ECO:0000256" key="1">
    <source>
        <dbReference type="ARBA" id="ARBA00012493"/>
    </source>
</evidence>
<dbReference type="InterPro" id="IPR050951">
    <property type="entry name" value="Retrovirus_Pol_polyprotein"/>
</dbReference>
<evidence type="ECO:0000256" key="2">
    <source>
        <dbReference type="ARBA" id="ARBA00022670"/>
    </source>
</evidence>
<dbReference type="CDD" id="cd01647">
    <property type="entry name" value="RT_LTR"/>
    <property type="match status" value="1"/>
</dbReference>
<evidence type="ECO:0000256" key="3">
    <source>
        <dbReference type="ARBA" id="ARBA00022679"/>
    </source>
</evidence>
<dbReference type="InterPro" id="IPR000477">
    <property type="entry name" value="RT_dom"/>
</dbReference>
<feature type="compositionally biased region" description="Basic and acidic residues" evidence="10">
    <location>
        <begin position="24"/>
        <end position="44"/>
    </location>
</feature>
<evidence type="ECO:0000256" key="5">
    <source>
        <dbReference type="ARBA" id="ARBA00022722"/>
    </source>
</evidence>
<dbReference type="GO" id="GO:0004190">
    <property type="term" value="F:aspartic-type endopeptidase activity"/>
    <property type="evidence" value="ECO:0007669"/>
    <property type="project" value="InterPro"/>
</dbReference>
<accession>A0A4Y2MLJ6</accession>
<dbReference type="PANTHER" id="PTHR37984:SF5">
    <property type="entry name" value="PROTEIN NYNRIN-LIKE"/>
    <property type="match status" value="1"/>
</dbReference>
<dbReference type="Gene3D" id="2.40.70.10">
    <property type="entry name" value="Acid Proteases"/>
    <property type="match status" value="1"/>
</dbReference>
<evidence type="ECO:0000256" key="8">
    <source>
        <dbReference type="ARBA" id="ARBA00022918"/>
    </source>
</evidence>